<proteinExistence type="predicted"/>
<dbReference type="Proteomes" id="UP000037923">
    <property type="component" value="Unassembled WGS sequence"/>
</dbReference>
<dbReference type="RefSeq" id="XP_015662846.1">
    <property type="nucleotide sequence ID" value="XM_015799368.1"/>
</dbReference>
<feature type="region of interest" description="Disordered" evidence="1">
    <location>
        <begin position="1652"/>
        <end position="1673"/>
    </location>
</feature>
<feature type="compositionally biased region" description="Basic and acidic residues" evidence="1">
    <location>
        <begin position="53"/>
        <end position="66"/>
    </location>
</feature>
<accession>A0A0M9G7W4</accession>
<feature type="region of interest" description="Disordered" evidence="1">
    <location>
        <begin position="140"/>
        <end position="331"/>
    </location>
</feature>
<feature type="compositionally biased region" description="Low complexity" evidence="1">
    <location>
        <begin position="1235"/>
        <end position="1245"/>
    </location>
</feature>
<sequence>MPKEVPQPLRAEECRGMAPAKPRLSHSSNSLYTRWVNAYTYGTAAQGQNSLDKYGDKGKSPAMDERAQDDDDDADESASLSTPAESRRRPPAIQRRPERATPLAVPVPKVGSTVPEGDALADEDDSIEKWMDRAGYFWVTDGRSNTDHDIEEEEEEKEEEAEEDESSNSDVVEASNKTEEERNEKPSSLRPGIATPSPSSSKGRSLPASLARMLHNSSPVRSTALTTKPASLPPVVAGRESRNRLDRVWTPSPGPFESDRGGASMQGPYSILSNGSDDSDTAASASARGGAVAGGGAFSPLPPPESSSTPALGSIPRMRDGLEPDLDVSDNDSRHFVSVSYLTGASDAASSSGSSLWFSDDASEREMGAEMVESDEDESWSDAYAARLATDEASPRDPRQHEKPMQRGAMESNLLDIGQRESHQQQQQQQPGDVAYPWAVAPPRFRLDGHSADVIGAQRVLTLLVVQGSATTPQKMSVGMQVTLPTTATTPSPTSTFVSVDETVAVKEHDACIRSSLLREVAEEMRLGHSAALLLSVAAGCGVVGCTTVESTLSLLLAVMMRRQAQAQIELEKRDAATDEGALYFKVEASIALVHDGRFAKDLIVNPEEGLGSPAPVQPIANPLLGSWCDNTMFQGIRGEGQIKSLLEPVQTWLSKSPEEAEKAKEVICVYVVLRQVANTAQPRNPRTLTLSSLLIYISRAQDGAVGTLRNRAAATILQRSLLRRAGDGCFTVAASCVQEGTMETSGSATLCADARTVKNNGFVSGDAKRYLDRVRGAMTREAAEQAAHPGDEPEKQRAERRLNLRNDLLRSMSCLLSDPADSTVPFYLDRIAAREEAAEKAARTDGGGGMLVQSILSKAFNIHIPSVLEALEMFSDGQVRTVAIRSAMKTCGYELIDGTDSGLVRVADRVTFHVDELRPRRILPPLHTLPIATHTSALCTLFTSGYNAALASFDGRSANVFSSPVWYVLAEAIDRALNRPDVTRREVRIALSVVRGSGEALDLMDPDSTVVPLQVSSSPLFGTAVHTSKLRPVTSQNMLRELLNTVAPKAASLWQPNAFLHVLLVNFFGTEDDVFVSSFNLSVFGSHATLCQRILSNDKRASDSDSMILHPDVIRLHHGFLAGSAASVFLISLNKQEDSDAAVTIAHRDVPQLVKAPIRSGSVKEFIRRTRSALERRRLRAESAPAEERAYLACVEHRITDMLDENAALLAPNSEAFPKAYLTEHVAAAPPPSTTTAAATRPQAESAHHNDVNNYTERIAKVDSAAKNSLISGNGSAARKPGATTTSSRHPKWVLGLELGGSAAMEVQAVGVELEWTPTRERFDTDGILFYNSTQSDVKHLFTENCEAMQRLREDACAARSCAILGLTDGGGGAPDLHVRTQPLWRSFTTLVLNSAFQGRGGDDATMWKDGSELHLRMCAVQDRTLIYDFLLDDDDSRVGAIEPPTKVALATNPLFGPVVRNTTVMRAGKTSECQCIIRSGLHALNLLAGEYPSGTVIIASAVLKNVTDDDIVFSSISAFGVRIGKDLPALRDILAMDPKGGAPPSLYQYALQGPCRLLCLTTLDSSANVHCVEALRLSQGIRYGSSLPVPTGSLRRCLQEQQDLLGRSGTSAQARANTEHVARQLVKMLNDPFAPIVIFPFDDDGVLSPHHSSNANRGTQNGANSSFAAGTGAIGSGGPRCRVTAVITAAGRSETPTLDARADTNTVHVARTSYPFSEVVLRANNSSVLRPGLVSSIVQHVQQGRNSALIVADGAGSTAGASLLSKLVSVFIHNTGDNGHGVHTTLFMAVTAVRFPVADATTGIAESTKAMAKDLFSMEMRFYPLQVAHSPFFGPCVDGAHFSALNRIGDVYLTLKDAQKACSYLKATLVVTIVLKQVTRTAAGNVQDALMSSLFSVISTAETSSGAYACDVFDTMLNQREAALAAPSPDDPRAVAWRNCLLAQAFGGSSYTYGVIGLTANPDEAEAAAMVRFGARLMRVSCHLPPRSSAVDILQRATQKLQEGSRASAADVPTAEVGVPWDWHEIKAEAEEMLNSPDTCKPRAFLCS</sequence>
<reference evidence="2 3" key="1">
    <citation type="submission" date="2015-07" db="EMBL/GenBank/DDBJ databases">
        <title>High-quality genome of monoxenous trypanosomatid Leptomonas pyrrhocoris.</title>
        <authorList>
            <person name="Flegontov P."/>
            <person name="Butenko A."/>
            <person name="Firsov S."/>
            <person name="Vlcek C."/>
            <person name="Logacheva M.D."/>
            <person name="Field M."/>
            <person name="Filatov D."/>
            <person name="Flegontova O."/>
            <person name="Gerasimov E."/>
            <person name="Jackson A.P."/>
            <person name="Kelly S."/>
            <person name="Opperdoes F."/>
            <person name="O'Reilly A."/>
            <person name="Votypka J."/>
            <person name="Yurchenko V."/>
            <person name="Lukes J."/>
        </authorList>
    </citation>
    <scope>NUCLEOTIDE SEQUENCE [LARGE SCALE GENOMIC DNA]</scope>
    <source>
        <strain evidence="2">H10</strain>
    </source>
</reference>
<dbReference type="OMA" id="HTCAHAS"/>
<dbReference type="PANTHER" id="PTHR35615:SF6">
    <property type="entry name" value="KINESIN MOTOR DOMAIN-CONTAINING PROTEIN"/>
    <property type="match status" value="1"/>
</dbReference>
<keyword evidence="3" id="KW-1185">Reference proteome</keyword>
<feature type="compositionally biased region" description="Acidic residues" evidence="1">
    <location>
        <begin position="67"/>
        <end position="76"/>
    </location>
</feature>
<feature type="compositionally biased region" description="Basic and acidic residues" evidence="1">
    <location>
        <begin position="176"/>
        <end position="187"/>
    </location>
</feature>
<gene>
    <name evidence="2" type="ORF">ABB37_02387</name>
</gene>
<dbReference type="EMBL" id="LGTL01000003">
    <property type="protein sequence ID" value="KPA84407.1"/>
    <property type="molecule type" value="Genomic_DNA"/>
</dbReference>
<evidence type="ECO:0000256" key="1">
    <source>
        <dbReference type="SAM" id="MobiDB-lite"/>
    </source>
</evidence>
<feature type="compositionally biased region" description="Low complexity" evidence="1">
    <location>
        <begin position="273"/>
        <end position="290"/>
    </location>
</feature>
<feature type="region of interest" description="Disordered" evidence="1">
    <location>
        <begin position="45"/>
        <end position="126"/>
    </location>
</feature>
<dbReference type="PANTHER" id="PTHR35615">
    <property type="entry name" value="PRESENT IN THE OUTER MITOCHONDRIAL MEMBRANE PROTEOME 22-RELATED"/>
    <property type="match status" value="1"/>
</dbReference>
<dbReference type="VEuPathDB" id="TriTrypDB:LpyrH10_03_5380"/>
<evidence type="ECO:0000313" key="3">
    <source>
        <dbReference type="Proteomes" id="UP000037923"/>
    </source>
</evidence>
<comment type="caution">
    <text evidence="2">The sequence shown here is derived from an EMBL/GenBank/DDBJ whole genome shotgun (WGS) entry which is preliminary data.</text>
</comment>
<feature type="compositionally biased region" description="Acidic residues" evidence="1">
    <location>
        <begin position="149"/>
        <end position="167"/>
    </location>
</feature>
<protein>
    <submittedName>
        <fullName evidence="2">Uncharacterized protein</fullName>
    </submittedName>
</protein>
<dbReference type="OrthoDB" id="10434792at2759"/>
<feature type="compositionally biased region" description="Polar residues" evidence="1">
    <location>
        <begin position="1652"/>
        <end position="1670"/>
    </location>
</feature>
<feature type="compositionally biased region" description="Polar residues" evidence="1">
    <location>
        <begin position="215"/>
        <end position="229"/>
    </location>
</feature>
<dbReference type="RefSeq" id="XP_015662847.1">
    <property type="nucleotide sequence ID" value="XM_015799369.1"/>
</dbReference>
<feature type="region of interest" description="Disordered" evidence="1">
    <location>
        <begin position="1231"/>
        <end position="1252"/>
    </location>
</feature>
<feature type="region of interest" description="Disordered" evidence="1">
    <location>
        <begin position="1"/>
        <end position="29"/>
    </location>
</feature>
<dbReference type="GeneID" id="26902682"/>
<dbReference type="EMBL" id="LGTL01000003">
    <property type="protein sequence ID" value="KPA84408.1"/>
    <property type="molecule type" value="Genomic_DNA"/>
</dbReference>
<organism evidence="2 3">
    <name type="scientific">Leptomonas pyrrhocoris</name>
    <name type="common">Firebug parasite</name>
    <dbReference type="NCBI Taxonomy" id="157538"/>
    <lineage>
        <taxon>Eukaryota</taxon>
        <taxon>Discoba</taxon>
        <taxon>Euglenozoa</taxon>
        <taxon>Kinetoplastea</taxon>
        <taxon>Metakinetoplastina</taxon>
        <taxon>Trypanosomatida</taxon>
        <taxon>Trypanosomatidae</taxon>
        <taxon>Leishmaniinae</taxon>
        <taxon>Leptomonas</taxon>
    </lineage>
</organism>
<evidence type="ECO:0000313" key="2">
    <source>
        <dbReference type="EMBL" id="KPA84407.1"/>
    </source>
</evidence>
<name>A0A0M9G7W4_LEPPY</name>